<feature type="domain" description="Peptidase A1" evidence="10">
    <location>
        <begin position="71"/>
        <end position="427"/>
    </location>
</feature>
<evidence type="ECO:0000256" key="5">
    <source>
        <dbReference type="ARBA" id="ARBA00022801"/>
    </source>
</evidence>
<dbReference type="InterPro" id="IPR033121">
    <property type="entry name" value="PEPTIDASE_A1"/>
</dbReference>
<dbReference type="AlphaFoldDB" id="A0A6A6FB78"/>
<dbReference type="PROSITE" id="PS51767">
    <property type="entry name" value="PEPTIDASE_A1"/>
    <property type="match status" value="1"/>
</dbReference>
<evidence type="ECO:0000313" key="12">
    <source>
        <dbReference type="Proteomes" id="UP000799539"/>
    </source>
</evidence>
<feature type="signal peptide" evidence="9">
    <location>
        <begin position="1"/>
        <end position="17"/>
    </location>
</feature>
<accession>A0A6A6FB78</accession>
<evidence type="ECO:0000256" key="2">
    <source>
        <dbReference type="ARBA" id="ARBA00022670"/>
    </source>
</evidence>
<keyword evidence="7" id="KW-1015">Disulfide bond</keyword>
<feature type="disulfide bond" evidence="7">
    <location>
        <begin position="340"/>
        <end position="389"/>
    </location>
</feature>
<feature type="chain" id="PRO_5025357693" description="Peptidase A1 domain-containing protein" evidence="9">
    <location>
        <begin position="18"/>
        <end position="549"/>
    </location>
</feature>
<keyword evidence="4 8" id="KW-0064">Aspartyl protease</keyword>
<dbReference type="PANTHER" id="PTHR47966">
    <property type="entry name" value="BETA-SITE APP-CLEAVING ENZYME, ISOFORM A-RELATED"/>
    <property type="match status" value="1"/>
</dbReference>
<dbReference type="GO" id="GO:0006508">
    <property type="term" value="P:proteolysis"/>
    <property type="evidence" value="ECO:0007669"/>
    <property type="project" value="UniProtKB-KW"/>
</dbReference>
<evidence type="ECO:0000256" key="9">
    <source>
        <dbReference type="SAM" id="SignalP"/>
    </source>
</evidence>
<evidence type="ECO:0000313" key="11">
    <source>
        <dbReference type="EMBL" id="KAF2210700.1"/>
    </source>
</evidence>
<dbReference type="PRINTS" id="PR00792">
    <property type="entry name" value="PEPSIN"/>
</dbReference>
<proteinExistence type="inferred from homology"/>
<name>A0A6A6FB78_9PEZI</name>
<keyword evidence="3 9" id="KW-0732">Signal</keyword>
<dbReference type="PROSITE" id="PS00141">
    <property type="entry name" value="ASP_PROTEASE"/>
    <property type="match status" value="1"/>
</dbReference>
<dbReference type="Proteomes" id="UP000799539">
    <property type="component" value="Unassembled WGS sequence"/>
</dbReference>
<dbReference type="Pfam" id="PF00026">
    <property type="entry name" value="Asp"/>
    <property type="match status" value="1"/>
</dbReference>
<sequence>MRSLPVLSLLLASSTSALPELSISKRDRHTGGQTDLSARGVPALSRLRQRQDGTLETNIFDVLAWSSGGAYYANLTVGTPPQPQTVILDTGSSDLYFDAASASTCQDPPAPTQACEGGTFDSSKSSTYREVQPAPAFNTSFGDGSTAVGPYGSDVVGIGDVLIAPVQFGVATSVDSATGFSIGLMGLGYSNNEAVTSTRNFYQNMPEVLSDAGEINSRLYSVFLNGANAGSGTILFGGIDTSKYTGPLATVNFLPQYYQGQELPLNFITTVTAANVTSQGQTAQLWSGGSPGIEAYNRDDTALPVLLDTGSTAWTIPQRYFSNYIEPNFPFVDRSGTCSCEYAKSGPSLSLEFGGKVTITVTPDQFIVPVIDPATRKPQIYDNKGNEACVFLLAPDTSGQAFLTLGDAILRSMYVVFDLDNGQGSIAQAATNPGSPNIVTVQAGPTGVAAAVSGVNTAPANSVKAPGEVQSGTVSYSVATAATPVGTATGADAVPEGARVVGGSGTGTGGKTSSAAATALAIPGVDNTALWVAGIWTAGIALGASMMLL</sequence>
<dbReference type="SUPFAM" id="SSF50630">
    <property type="entry name" value="Acid proteases"/>
    <property type="match status" value="1"/>
</dbReference>
<reference evidence="11" key="1">
    <citation type="journal article" date="2020" name="Stud. Mycol.">
        <title>101 Dothideomycetes genomes: a test case for predicting lifestyles and emergence of pathogens.</title>
        <authorList>
            <person name="Haridas S."/>
            <person name="Albert R."/>
            <person name="Binder M."/>
            <person name="Bloem J."/>
            <person name="Labutti K."/>
            <person name="Salamov A."/>
            <person name="Andreopoulos B."/>
            <person name="Baker S."/>
            <person name="Barry K."/>
            <person name="Bills G."/>
            <person name="Bluhm B."/>
            <person name="Cannon C."/>
            <person name="Castanera R."/>
            <person name="Culley D."/>
            <person name="Daum C."/>
            <person name="Ezra D."/>
            <person name="Gonzalez J."/>
            <person name="Henrissat B."/>
            <person name="Kuo A."/>
            <person name="Liang C."/>
            <person name="Lipzen A."/>
            <person name="Lutzoni F."/>
            <person name="Magnuson J."/>
            <person name="Mondo S."/>
            <person name="Nolan M."/>
            <person name="Ohm R."/>
            <person name="Pangilinan J."/>
            <person name="Park H.-J."/>
            <person name="Ramirez L."/>
            <person name="Alfaro M."/>
            <person name="Sun H."/>
            <person name="Tritt A."/>
            <person name="Yoshinaga Y."/>
            <person name="Zwiers L.-H."/>
            <person name="Turgeon B."/>
            <person name="Goodwin S."/>
            <person name="Spatafora J."/>
            <person name="Crous P."/>
            <person name="Grigoriev I."/>
        </authorList>
    </citation>
    <scope>NUCLEOTIDE SEQUENCE</scope>
    <source>
        <strain evidence="11">SCOH1-5</strain>
    </source>
</reference>
<evidence type="ECO:0000256" key="4">
    <source>
        <dbReference type="ARBA" id="ARBA00022750"/>
    </source>
</evidence>
<dbReference type="InterPro" id="IPR001461">
    <property type="entry name" value="Aspartic_peptidase_A1"/>
</dbReference>
<dbReference type="Gene3D" id="2.40.70.10">
    <property type="entry name" value="Acid Proteases"/>
    <property type="match status" value="2"/>
</dbReference>
<dbReference type="InterPro" id="IPR033876">
    <property type="entry name" value="SAP-like"/>
</dbReference>
<dbReference type="InterPro" id="IPR001969">
    <property type="entry name" value="Aspartic_peptidase_AS"/>
</dbReference>
<dbReference type="OrthoDB" id="771136at2759"/>
<comment type="similarity">
    <text evidence="1 8">Belongs to the peptidase A1 family.</text>
</comment>
<dbReference type="CDD" id="cd05474">
    <property type="entry name" value="SAP_like"/>
    <property type="match status" value="1"/>
</dbReference>
<keyword evidence="5 8" id="KW-0378">Hydrolase</keyword>
<evidence type="ECO:0000256" key="7">
    <source>
        <dbReference type="PIRSR" id="PIRSR601461-2"/>
    </source>
</evidence>
<keyword evidence="12" id="KW-1185">Reference proteome</keyword>
<protein>
    <recommendedName>
        <fullName evidence="10">Peptidase A1 domain-containing protein</fullName>
    </recommendedName>
</protein>
<feature type="active site" evidence="6">
    <location>
        <position position="308"/>
    </location>
</feature>
<dbReference type="InterPro" id="IPR021109">
    <property type="entry name" value="Peptidase_aspartic_dom_sf"/>
</dbReference>
<dbReference type="PANTHER" id="PTHR47966:SF65">
    <property type="entry name" value="ASPARTIC-TYPE ENDOPEPTIDASE"/>
    <property type="match status" value="1"/>
</dbReference>
<dbReference type="GO" id="GO:0004190">
    <property type="term" value="F:aspartic-type endopeptidase activity"/>
    <property type="evidence" value="ECO:0007669"/>
    <property type="project" value="UniProtKB-KW"/>
</dbReference>
<gene>
    <name evidence="11" type="ORF">CERZMDRAFT_60547</name>
</gene>
<evidence type="ECO:0000256" key="8">
    <source>
        <dbReference type="RuleBase" id="RU000454"/>
    </source>
</evidence>
<evidence type="ECO:0000256" key="3">
    <source>
        <dbReference type="ARBA" id="ARBA00022729"/>
    </source>
</evidence>
<dbReference type="EMBL" id="ML992680">
    <property type="protein sequence ID" value="KAF2210700.1"/>
    <property type="molecule type" value="Genomic_DNA"/>
</dbReference>
<organism evidence="11 12">
    <name type="scientific">Cercospora zeae-maydis SCOH1-5</name>
    <dbReference type="NCBI Taxonomy" id="717836"/>
    <lineage>
        <taxon>Eukaryota</taxon>
        <taxon>Fungi</taxon>
        <taxon>Dikarya</taxon>
        <taxon>Ascomycota</taxon>
        <taxon>Pezizomycotina</taxon>
        <taxon>Dothideomycetes</taxon>
        <taxon>Dothideomycetidae</taxon>
        <taxon>Mycosphaerellales</taxon>
        <taxon>Mycosphaerellaceae</taxon>
        <taxon>Cercospora</taxon>
    </lineage>
</organism>
<evidence type="ECO:0000259" key="10">
    <source>
        <dbReference type="PROSITE" id="PS51767"/>
    </source>
</evidence>
<evidence type="ECO:0000256" key="1">
    <source>
        <dbReference type="ARBA" id="ARBA00007447"/>
    </source>
</evidence>
<feature type="active site" evidence="6">
    <location>
        <position position="89"/>
    </location>
</feature>
<keyword evidence="2 8" id="KW-0645">Protease</keyword>
<evidence type="ECO:0000256" key="6">
    <source>
        <dbReference type="PIRSR" id="PIRSR601461-1"/>
    </source>
</evidence>